<accession>A0A1F6D781</accession>
<evidence type="ECO:0000313" key="2">
    <source>
        <dbReference type="EMBL" id="OGG57293.1"/>
    </source>
</evidence>
<evidence type="ECO:0000313" key="3">
    <source>
        <dbReference type="Proteomes" id="UP000178606"/>
    </source>
</evidence>
<evidence type="ECO:0000256" key="1">
    <source>
        <dbReference type="SAM" id="MobiDB-lite"/>
    </source>
</evidence>
<sequence>MFLIDDILLSPFYGALWVFRQVAGAAHQELEAAEGAITAELSELYMMLETGRITEGEFNAREKELLDLLDEAQAQGPGPGGGGRSEGVGGDESEA</sequence>
<proteinExistence type="predicted"/>
<reference evidence="2 3" key="1">
    <citation type="journal article" date="2016" name="Nat. Commun.">
        <title>Thousands of microbial genomes shed light on interconnected biogeochemical processes in an aquifer system.</title>
        <authorList>
            <person name="Anantharaman K."/>
            <person name="Brown C.T."/>
            <person name="Hug L.A."/>
            <person name="Sharon I."/>
            <person name="Castelle C.J."/>
            <person name="Probst A.J."/>
            <person name="Thomas B.C."/>
            <person name="Singh A."/>
            <person name="Wilkins M.J."/>
            <person name="Karaoz U."/>
            <person name="Brodie E.L."/>
            <person name="Williams K.H."/>
            <person name="Hubbard S.S."/>
            <person name="Banfield J.F."/>
        </authorList>
    </citation>
    <scope>NUCLEOTIDE SEQUENCE [LARGE SCALE GENOMIC DNA]</scope>
    <source>
        <strain evidence="3">RIFCSPLOWO2_12_FULL_64_10</strain>
    </source>
</reference>
<comment type="caution">
    <text evidence="2">The sequence shown here is derived from an EMBL/GenBank/DDBJ whole genome shotgun (WGS) entry which is preliminary data.</text>
</comment>
<gene>
    <name evidence="2" type="ORF">A3F84_11390</name>
</gene>
<organism evidence="2 3">
    <name type="scientific">Handelsmanbacteria sp. (strain RIFCSPLOWO2_12_FULL_64_10)</name>
    <dbReference type="NCBI Taxonomy" id="1817868"/>
    <lineage>
        <taxon>Bacteria</taxon>
        <taxon>Candidatus Handelsmaniibacteriota</taxon>
    </lineage>
</organism>
<evidence type="ECO:0008006" key="4">
    <source>
        <dbReference type="Google" id="ProtNLM"/>
    </source>
</evidence>
<dbReference type="Proteomes" id="UP000178606">
    <property type="component" value="Unassembled WGS sequence"/>
</dbReference>
<dbReference type="EMBL" id="MFKF01000001">
    <property type="protein sequence ID" value="OGG57293.1"/>
    <property type="molecule type" value="Genomic_DNA"/>
</dbReference>
<protein>
    <recommendedName>
        <fullName evidence="4">Gas vesicle protein GvpG</fullName>
    </recommendedName>
</protein>
<feature type="compositionally biased region" description="Gly residues" evidence="1">
    <location>
        <begin position="77"/>
        <end position="88"/>
    </location>
</feature>
<dbReference type="InterPro" id="IPR007804">
    <property type="entry name" value="GvpG"/>
</dbReference>
<feature type="region of interest" description="Disordered" evidence="1">
    <location>
        <begin position="70"/>
        <end position="95"/>
    </location>
</feature>
<dbReference type="Pfam" id="PF05120">
    <property type="entry name" value="GvpG"/>
    <property type="match status" value="1"/>
</dbReference>
<name>A0A1F6D781_HANXR</name>
<dbReference type="AlphaFoldDB" id="A0A1F6D781"/>